<name>A0ABQ2ENL1_9DEIO</name>
<feature type="domain" description="DUF2382" evidence="2">
    <location>
        <begin position="142"/>
        <end position="254"/>
    </location>
</feature>
<evidence type="ECO:0000259" key="2">
    <source>
        <dbReference type="Pfam" id="PF09557"/>
    </source>
</evidence>
<evidence type="ECO:0000313" key="3">
    <source>
        <dbReference type="EMBL" id="GGK18778.1"/>
    </source>
</evidence>
<dbReference type="PANTHER" id="PTHR38463">
    <property type="entry name" value="STRESS RESPONSE PROTEIN YSNF"/>
    <property type="match status" value="1"/>
</dbReference>
<evidence type="ECO:0000313" key="4">
    <source>
        <dbReference type="Proteomes" id="UP000647587"/>
    </source>
</evidence>
<evidence type="ECO:0000259" key="1">
    <source>
        <dbReference type="Pfam" id="PF05239"/>
    </source>
</evidence>
<dbReference type="Gene3D" id="3.90.50.10">
    <property type="entry name" value="Photosynthetic Reaction Center, subunit H, domain 2"/>
    <property type="match status" value="1"/>
</dbReference>
<dbReference type="Pfam" id="PF09557">
    <property type="entry name" value="DUF2382"/>
    <property type="match status" value="1"/>
</dbReference>
<dbReference type="Proteomes" id="UP000647587">
    <property type="component" value="Unassembled WGS sequence"/>
</dbReference>
<dbReference type="EMBL" id="BMPP01000003">
    <property type="protein sequence ID" value="GGK18778.1"/>
    <property type="molecule type" value="Genomic_DNA"/>
</dbReference>
<dbReference type="RefSeq" id="WP_189005166.1">
    <property type="nucleotide sequence ID" value="NZ_BMPP01000003.1"/>
</dbReference>
<dbReference type="NCBIfam" id="TIGR02271">
    <property type="entry name" value="YsnF/AvaK domain"/>
    <property type="match status" value="1"/>
</dbReference>
<dbReference type="Pfam" id="PF05239">
    <property type="entry name" value="PRC"/>
    <property type="match status" value="1"/>
</dbReference>
<gene>
    <name evidence="3" type="ORF">GCM10008955_10230</name>
</gene>
<comment type="caution">
    <text evidence="3">The sequence shown here is derived from an EMBL/GenBank/DDBJ whole genome shotgun (WGS) entry which is preliminary data.</text>
</comment>
<protein>
    <recommendedName>
        <fullName evidence="5">DUF2382 domain-containing protein</fullName>
    </recommendedName>
</protein>
<evidence type="ECO:0008006" key="5">
    <source>
        <dbReference type="Google" id="ProtNLM"/>
    </source>
</evidence>
<organism evidence="3 4">
    <name type="scientific">Deinococcus malanensis</name>
    <dbReference type="NCBI Taxonomy" id="1706855"/>
    <lineage>
        <taxon>Bacteria</taxon>
        <taxon>Thermotogati</taxon>
        <taxon>Deinococcota</taxon>
        <taxon>Deinococci</taxon>
        <taxon>Deinococcales</taxon>
        <taxon>Deinococcaceae</taxon>
        <taxon>Deinococcus</taxon>
    </lineage>
</organism>
<dbReference type="SUPFAM" id="SSF50346">
    <property type="entry name" value="PRC-barrel domain"/>
    <property type="match status" value="1"/>
</dbReference>
<dbReference type="InterPro" id="IPR014747">
    <property type="entry name" value="Bac_photo_RC_H_C"/>
</dbReference>
<proteinExistence type="predicted"/>
<dbReference type="InterPro" id="IPR011033">
    <property type="entry name" value="PRC_barrel-like_sf"/>
</dbReference>
<dbReference type="InterPro" id="IPR019060">
    <property type="entry name" value="DUF2382"/>
</dbReference>
<feature type="domain" description="PRC-barrel" evidence="1">
    <location>
        <begin position="19"/>
        <end position="82"/>
    </location>
</feature>
<sequence>MARLFPISRSAHDLGGLGSPVGQKAYGMGGSQMGTIREALTDETGRIRYLVVDASSWFVAKEIMVPVGMARITDDAVYFDELTREHAGELSAYGPGQDTVYQNQVADERVLRAVDSPLQTGTAFNYRDEDDTDTLFTAPGRLQLLEERLVVNKDRLVAGSVEIGKQVQTVTQRVEVPLQREEIVIDRHVVRETRPVTGEVQLGDASVILRVELEAERADIGKQAFVTEEVSVGKRTVTDTETFTADVGREVLDVVETGAVGSRQPAGSVHLAQRSVDAIQDAAEPLEGKIDRR</sequence>
<keyword evidence="4" id="KW-1185">Reference proteome</keyword>
<reference evidence="4" key="1">
    <citation type="journal article" date="2019" name="Int. J. Syst. Evol. Microbiol.">
        <title>The Global Catalogue of Microorganisms (GCM) 10K type strain sequencing project: providing services to taxonomists for standard genome sequencing and annotation.</title>
        <authorList>
            <consortium name="The Broad Institute Genomics Platform"/>
            <consortium name="The Broad Institute Genome Sequencing Center for Infectious Disease"/>
            <person name="Wu L."/>
            <person name="Ma J."/>
        </authorList>
    </citation>
    <scope>NUCLEOTIDE SEQUENCE [LARGE SCALE GENOMIC DNA]</scope>
    <source>
        <strain evidence="4">JCM 30331</strain>
    </source>
</reference>
<dbReference type="PANTHER" id="PTHR38463:SF1">
    <property type="entry name" value="STRESS RESPONSE PROTEIN YSNF"/>
    <property type="match status" value="1"/>
</dbReference>
<accession>A0ABQ2ENL1</accession>
<dbReference type="InterPro" id="IPR052967">
    <property type="entry name" value="Stress_Response_Assoc"/>
</dbReference>
<dbReference type="InterPro" id="IPR027275">
    <property type="entry name" value="PRC-brl_dom"/>
</dbReference>